<evidence type="ECO:0000256" key="3">
    <source>
        <dbReference type="ARBA" id="ARBA00023175"/>
    </source>
</evidence>
<dbReference type="AlphaFoldDB" id="A0AAD9GD66"/>
<protein>
    <submittedName>
        <fullName evidence="6">Kinesin</fullName>
    </submittedName>
</protein>
<dbReference type="SUPFAM" id="SSF52540">
    <property type="entry name" value="P-loop containing nucleoside triphosphate hydrolases"/>
    <property type="match status" value="1"/>
</dbReference>
<keyword evidence="4" id="KW-0547">Nucleotide-binding</keyword>
<dbReference type="GO" id="GO:0007018">
    <property type="term" value="P:microtubule-based movement"/>
    <property type="evidence" value="ECO:0007669"/>
    <property type="project" value="InterPro"/>
</dbReference>
<keyword evidence="7" id="KW-1185">Reference proteome</keyword>
<keyword evidence="2" id="KW-0175">Coiled coil</keyword>
<evidence type="ECO:0000259" key="5">
    <source>
        <dbReference type="PROSITE" id="PS50067"/>
    </source>
</evidence>
<evidence type="ECO:0000256" key="4">
    <source>
        <dbReference type="PROSITE-ProRule" id="PRU00283"/>
    </source>
</evidence>
<evidence type="ECO:0000313" key="7">
    <source>
        <dbReference type="Proteomes" id="UP001195914"/>
    </source>
</evidence>
<keyword evidence="1" id="KW-0493">Microtubule</keyword>
<dbReference type="InterPro" id="IPR001752">
    <property type="entry name" value="Kinesin_motor_dom"/>
</dbReference>
<evidence type="ECO:0000256" key="1">
    <source>
        <dbReference type="ARBA" id="ARBA00022701"/>
    </source>
</evidence>
<feature type="domain" description="Kinesin motor" evidence="5">
    <location>
        <begin position="240"/>
        <end position="557"/>
    </location>
</feature>
<accession>A0AAD9GD66</accession>
<dbReference type="Gene3D" id="3.40.850.10">
    <property type="entry name" value="Kinesin motor domain"/>
    <property type="match status" value="1"/>
</dbReference>
<dbReference type="InterPro" id="IPR027417">
    <property type="entry name" value="P-loop_NTPase"/>
</dbReference>
<reference evidence="6" key="1">
    <citation type="journal article" date="2014" name="Nucleic Acids Res.">
        <title>The evolutionary dynamics of variant antigen genes in Babesia reveal a history of genomic innovation underlying host-parasite interaction.</title>
        <authorList>
            <person name="Jackson A.P."/>
            <person name="Otto T.D."/>
            <person name="Darby A."/>
            <person name="Ramaprasad A."/>
            <person name="Xia D."/>
            <person name="Echaide I.E."/>
            <person name="Farber M."/>
            <person name="Gahlot S."/>
            <person name="Gamble J."/>
            <person name="Gupta D."/>
            <person name="Gupta Y."/>
            <person name="Jackson L."/>
            <person name="Malandrin L."/>
            <person name="Malas T.B."/>
            <person name="Moussa E."/>
            <person name="Nair M."/>
            <person name="Reid A.J."/>
            <person name="Sanders M."/>
            <person name="Sharma J."/>
            <person name="Tracey A."/>
            <person name="Quail M.A."/>
            <person name="Weir W."/>
            <person name="Wastling J.M."/>
            <person name="Hall N."/>
            <person name="Willadsen P."/>
            <person name="Lingelbach K."/>
            <person name="Shiels B."/>
            <person name="Tait A."/>
            <person name="Berriman M."/>
            <person name="Allred D.R."/>
            <person name="Pain A."/>
        </authorList>
    </citation>
    <scope>NUCLEOTIDE SEQUENCE</scope>
    <source>
        <strain evidence="6">1802A</strain>
    </source>
</reference>
<dbReference type="PANTHER" id="PTHR47968">
    <property type="entry name" value="CENTROMERE PROTEIN E"/>
    <property type="match status" value="1"/>
</dbReference>
<keyword evidence="3 4" id="KW-0505">Motor protein</keyword>
<comment type="similarity">
    <text evidence="4">Belongs to the TRAFAC class myosin-kinesin ATPase superfamily. Kinesin family.</text>
</comment>
<dbReference type="EMBL" id="JAHBMH010000044">
    <property type="protein sequence ID" value="KAK1936244.1"/>
    <property type="molecule type" value="Genomic_DNA"/>
</dbReference>
<dbReference type="GO" id="GO:0005524">
    <property type="term" value="F:ATP binding"/>
    <property type="evidence" value="ECO:0007669"/>
    <property type="project" value="UniProtKB-UniRule"/>
</dbReference>
<dbReference type="GO" id="GO:0003777">
    <property type="term" value="F:microtubule motor activity"/>
    <property type="evidence" value="ECO:0007669"/>
    <property type="project" value="InterPro"/>
</dbReference>
<dbReference type="InterPro" id="IPR027640">
    <property type="entry name" value="Kinesin-like_fam"/>
</dbReference>
<feature type="binding site" evidence="4">
    <location>
        <begin position="326"/>
        <end position="333"/>
    </location>
    <ligand>
        <name>ATP</name>
        <dbReference type="ChEBI" id="CHEBI:30616"/>
    </ligand>
</feature>
<dbReference type="GO" id="GO:0008017">
    <property type="term" value="F:microtubule binding"/>
    <property type="evidence" value="ECO:0007669"/>
    <property type="project" value="InterPro"/>
</dbReference>
<keyword evidence="4" id="KW-0067">ATP-binding</keyword>
<dbReference type="GO" id="GO:0005874">
    <property type="term" value="C:microtubule"/>
    <property type="evidence" value="ECO:0007669"/>
    <property type="project" value="UniProtKB-KW"/>
</dbReference>
<evidence type="ECO:0000256" key="2">
    <source>
        <dbReference type="ARBA" id="ARBA00023054"/>
    </source>
</evidence>
<organism evidence="6 7">
    <name type="scientific">Babesia divergens</name>
    <dbReference type="NCBI Taxonomy" id="32595"/>
    <lineage>
        <taxon>Eukaryota</taxon>
        <taxon>Sar</taxon>
        <taxon>Alveolata</taxon>
        <taxon>Apicomplexa</taxon>
        <taxon>Aconoidasida</taxon>
        <taxon>Piroplasmida</taxon>
        <taxon>Babesiidae</taxon>
        <taxon>Babesia</taxon>
    </lineage>
</organism>
<dbReference type="SMART" id="SM00129">
    <property type="entry name" value="KISc"/>
    <property type="match status" value="1"/>
</dbReference>
<comment type="caution">
    <text evidence="6">The sequence shown here is derived from an EMBL/GenBank/DDBJ whole genome shotgun (WGS) entry which is preliminary data.</text>
</comment>
<evidence type="ECO:0000313" key="6">
    <source>
        <dbReference type="EMBL" id="KAK1936244.1"/>
    </source>
</evidence>
<proteinExistence type="inferred from homology"/>
<dbReference type="InterPro" id="IPR036961">
    <property type="entry name" value="Kinesin_motor_dom_sf"/>
</dbReference>
<reference evidence="6" key="2">
    <citation type="submission" date="2021-05" db="EMBL/GenBank/DDBJ databases">
        <authorList>
            <person name="Pain A."/>
        </authorList>
    </citation>
    <scope>NUCLEOTIDE SEQUENCE</scope>
    <source>
        <strain evidence="6">1802A</strain>
    </source>
</reference>
<dbReference type="Proteomes" id="UP001195914">
    <property type="component" value="Unassembled WGS sequence"/>
</dbReference>
<name>A0AAD9GD66_BABDI</name>
<gene>
    <name evidence="6" type="ORF">X943_002323</name>
</gene>
<dbReference type="PANTHER" id="PTHR47968:SF36">
    <property type="entry name" value="KINESIN HEAVY CHAIN ISOFORM X1"/>
    <property type="match status" value="1"/>
</dbReference>
<sequence length="621" mass="69378">MPDSLWEKPNGSSSNTSMECKELYHGASNVSLARQSFSDDLSMDSTTMVESSMILDGIIRRVILGDRMKLPNSCNANETVSCNESVDKRGKLDNAHEMLSGRVIEKSSEASLEISCPAQMITYPHETAQYSETTELIHGDPSLRCPHDSNVSVTTCKQKVVRSTLSECRTKRLFDEITPKTPNRDYRCSVEAPLRSLDEIVSRYYIHGKSQSGKFEPRSSPSNSIAEITPIAISTSSIEKLKVVVRVRPVNKKSFPVIHVRDDLIEIHRPGDLRSTIASKRPKVCRYYFDTIFDCESWQCDLYDATARPLIRKAFEGVHGTIFAYGSTSAGKTYTMLGDGCIDGIVQMSIRGLFSFKRHEKPDAEIRFSFIEIHNECIYDLLAAETVQREIQEENEEVQILNMVSVKLEESSSALDLLKKGIKSRRVAMTADNRRSSRSHAIMQFKINVGGTEAVLSFIDLAGSEKGDEKDNEGERSEERSYINKSLLVLSNCINCLSESCASKSRVKYHESKLTLLLKNSWFSNSAVVIITAIHPGVEFLRDSTSSLVFAEQAKDMRINGAPLYHPRNFADCMTALNESYNAISIIGKFIPEEARESIVESLQSSGLCGTRVFLNLLNLA</sequence>
<dbReference type="PROSITE" id="PS50067">
    <property type="entry name" value="KINESIN_MOTOR_2"/>
    <property type="match status" value="1"/>
</dbReference>
<dbReference type="PRINTS" id="PR00380">
    <property type="entry name" value="KINESINHEAVY"/>
</dbReference>
<dbReference type="Pfam" id="PF00225">
    <property type="entry name" value="Kinesin"/>
    <property type="match status" value="1"/>
</dbReference>